<dbReference type="PANTHER" id="PTHR12526:SF600">
    <property type="entry name" value="GLYCOSYL TRANSFERASE GROUP 1"/>
    <property type="match status" value="1"/>
</dbReference>
<gene>
    <name evidence="2" type="ORF">D3P06_11960</name>
</gene>
<dbReference type="EMBL" id="QZEV01000063">
    <property type="protein sequence ID" value="RJL01850.1"/>
    <property type="molecule type" value="Genomic_DNA"/>
</dbReference>
<name>A0A418ZU01_9RHOB</name>
<protein>
    <submittedName>
        <fullName evidence="2">Glycosyltransferase</fullName>
    </submittedName>
</protein>
<accession>A0A418ZU01</accession>
<organism evidence="2 3">
    <name type="scientific">Paracoccus aestuarii</name>
    <dbReference type="NCBI Taxonomy" id="453842"/>
    <lineage>
        <taxon>Bacteria</taxon>
        <taxon>Pseudomonadati</taxon>
        <taxon>Pseudomonadota</taxon>
        <taxon>Alphaproteobacteria</taxon>
        <taxon>Rhodobacterales</taxon>
        <taxon>Paracoccaceae</taxon>
        <taxon>Paracoccus</taxon>
    </lineage>
</organism>
<dbReference type="GO" id="GO:0016757">
    <property type="term" value="F:glycosyltransferase activity"/>
    <property type="evidence" value="ECO:0007669"/>
    <property type="project" value="UniProtKB-ARBA"/>
</dbReference>
<feature type="domain" description="Glycosyltransferase subfamily 4-like N-terminal" evidence="1">
    <location>
        <begin position="19"/>
        <end position="186"/>
    </location>
</feature>
<evidence type="ECO:0000259" key="1">
    <source>
        <dbReference type="Pfam" id="PF13439"/>
    </source>
</evidence>
<comment type="caution">
    <text evidence="2">The sequence shown here is derived from an EMBL/GenBank/DDBJ whole genome shotgun (WGS) entry which is preliminary data.</text>
</comment>
<dbReference type="CDD" id="cd03801">
    <property type="entry name" value="GT4_PimA-like"/>
    <property type="match status" value="1"/>
</dbReference>
<dbReference type="SUPFAM" id="SSF53756">
    <property type="entry name" value="UDP-Glycosyltransferase/glycogen phosphorylase"/>
    <property type="match status" value="1"/>
</dbReference>
<reference evidence="2 3" key="1">
    <citation type="submission" date="2018-09" db="EMBL/GenBank/DDBJ databases">
        <title>Paracoccus onubensis nov. sp. a moderate halophilic bacterium isolated from Gruta de las Maravillas (Aracena, Spain).</title>
        <authorList>
            <person name="Jurado V."/>
            <person name="Gutierrez-Patricio S."/>
            <person name="Gonzalez-Pimentel J.L."/>
            <person name="Laiz L."/>
            <person name="Saiz-Jimenez C."/>
        </authorList>
    </citation>
    <scope>NUCLEOTIDE SEQUENCE [LARGE SCALE GENOMIC DNA]</scope>
    <source>
        <strain evidence="2 3">DSM 19484</strain>
    </source>
</reference>
<keyword evidence="2" id="KW-0808">Transferase</keyword>
<dbReference type="Proteomes" id="UP000285530">
    <property type="component" value="Unassembled WGS sequence"/>
</dbReference>
<dbReference type="PANTHER" id="PTHR12526">
    <property type="entry name" value="GLYCOSYLTRANSFERASE"/>
    <property type="match status" value="1"/>
</dbReference>
<evidence type="ECO:0000313" key="2">
    <source>
        <dbReference type="EMBL" id="RJL01850.1"/>
    </source>
</evidence>
<evidence type="ECO:0000313" key="3">
    <source>
        <dbReference type="Proteomes" id="UP000285530"/>
    </source>
</evidence>
<dbReference type="Pfam" id="PF13439">
    <property type="entry name" value="Glyco_transf_4"/>
    <property type="match status" value="1"/>
</dbReference>
<keyword evidence="3" id="KW-1185">Reference proteome</keyword>
<sequence length="383" mass="40210">MRIAYVCTDPGIPVFGTKGASIHVQEMLRAFLAHGAEVALITPRAEGTPPADLAAVTLHPLPPLPKGDGDLRAAAALAQNGLVHAALDGLGPLDLVYERHALHAHGAMEWAQGRACPGILEVNAPLIEEQARHRSLSLPREAEDSARRAMRAAEIVAAVSPAVAAHCSHMGAPRVEVVPNGVTPDRFPERPAPDGPFTIGFLGGLRPWHDVDTAIAALALLRAGRVPDARLLIVGDGPERPRLEDLARDLGVAEAIELTGALPPDQVPAQLARMHVGTAPYAARQDFYFSPLKLHEYMAAGLAVVASRVGHLPQMIDEGRTGLLTPPGDAAALADALAGLAADPVRRADLGRRARAHVLAHHSWHGVAARLLSWAGLAGRAAA</sequence>
<dbReference type="Gene3D" id="3.40.50.2000">
    <property type="entry name" value="Glycogen Phosphorylase B"/>
    <property type="match status" value="2"/>
</dbReference>
<dbReference type="AlphaFoldDB" id="A0A418ZU01"/>
<dbReference type="RefSeq" id="WP_119886777.1">
    <property type="nucleotide sequence ID" value="NZ_CP067170.1"/>
</dbReference>
<dbReference type="Pfam" id="PF13692">
    <property type="entry name" value="Glyco_trans_1_4"/>
    <property type="match status" value="1"/>
</dbReference>
<proteinExistence type="predicted"/>
<dbReference type="InterPro" id="IPR028098">
    <property type="entry name" value="Glyco_trans_4-like_N"/>
</dbReference>
<dbReference type="OrthoDB" id="9790710at2"/>